<dbReference type="AlphaFoldDB" id="A0A9W9FWP6"/>
<keyword evidence="2" id="KW-1185">Reference proteome</keyword>
<reference evidence="1" key="1">
    <citation type="submission" date="2022-11" db="EMBL/GenBank/DDBJ databases">
        <authorList>
            <person name="Petersen C."/>
        </authorList>
    </citation>
    <scope>NUCLEOTIDE SEQUENCE</scope>
    <source>
        <strain evidence="1">IBT 30069</strain>
    </source>
</reference>
<proteinExistence type="predicted"/>
<evidence type="ECO:0000313" key="2">
    <source>
        <dbReference type="Proteomes" id="UP001149165"/>
    </source>
</evidence>
<protein>
    <submittedName>
        <fullName evidence="1">Uncharacterized protein</fullName>
    </submittedName>
</protein>
<evidence type="ECO:0000313" key="1">
    <source>
        <dbReference type="EMBL" id="KAJ5107845.1"/>
    </source>
</evidence>
<sequence>MFDFVHNVIPGAMPNAPTDALANIPTPLPVPSKGIPKGEIIHAAPILRQSPLRYDFAGGFEIAPQYLPPGGMVNPEGASGGLFPAEEQRRLREFREAQAREAQAGEGGE</sequence>
<reference evidence="1" key="2">
    <citation type="journal article" date="2023" name="IMA Fungus">
        <title>Comparative genomic study of the Penicillium genus elucidates a diverse pangenome and 15 lateral gene transfer events.</title>
        <authorList>
            <person name="Petersen C."/>
            <person name="Sorensen T."/>
            <person name="Nielsen M.R."/>
            <person name="Sondergaard T.E."/>
            <person name="Sorensen J.L."/>
            <person name="Fitzpatrick D.A."/>
            <person name="Frisvad J.C."/>
            <person name="Nielsen K.L."/>
        </authorList>
    </citation>
    <scope>NUCLEOTIDE SEQUENCE</scope>
    <source>
        <strain evidence="1">IBT 30069</strain>
    </source>
</reference>
<comment type="caution">
    <text evidence="1">The sequence shown here is derived from an EMBL/GenBank/DDBJ whole genome shotgun (WGS) entry which is preliminary data.</text>
</comment>
<dbReference type="EMBL" id="JAPQKH010000003">
    <property type="protein sequence ID" value="KAJ5107845.1"/>
    <property type="molecule type" value="Genomic_DNA"/>
</dbReference>
<dbReference type="Proteomes" id="UP001149165">
    <property type="component" value="Unassembled WGS sequence"/>
</dbReference>
<accession>A0A9W9FWP6</accession>
<gene>
    <name evidence="1" type="ORF">N7456_004520</name>
</gene>
<name>A0A9W9FWP6_9EURO</name>
<organism evidence="1 2">
    <name type="scientific">Penicillium angulare</name>
    <dbReference type="NCBI Taxonomy" id="116970"/>
    <lineage>
        <taxon>Eukaryota</taxon>
        <taxon>Fungi</taxon>
        <taxon>Dikarya</taxon>
        <taxon>Ascomycota</taxon>
        <taxon>Pezizomycotina</taxon>
        <taxon>Eurotiomycetes</taxon>
        <taxon>Eurotiomycetidae</taxon>
        <taxon>Eurotiales</taxon>
        <taxon>Aspergillaceae</taxon>
        <taxon>Penicillium</taxon>
    </lineage>
</organism>